<evidence type="ECO:0000256" key="1">
    <source>
        <dbReference type="PROSITE-ProRule" id="PRU00076"/>
    </source>
</evidence>
<dbReference type="Pfam" id="PF01390">
    <property type="entry name" value="SEA"/>
    <property type="match status" value="1"/>
</dbReference>
<keyword evidence="2" id="KW-1133">Transmembrane helix</keyword>
<reference evidence="5" key="3">
    <citation type="submission" date="2025-09" db="UniProtKB">
        <authorList>
            <consortium name="Ensembl"/>
        </authorList>
    </citation>
    <scope>IDENTIFICATION</scope>
</reference>
<sequence length="394" mass="44260">LKGGDLSEQVCICPTGSQGDQCEQEIVLCQNGGYWDGIKCVCTDLYQGPKCEDVVPSIEIAPPPETVSAQVEMTVTVTNMEFTKELEDRTSVAFQNFNDTFTKEMKTAYDGIPEYQGVNITRLSAGSVVVEHEVILKAKFTPEYMGALDKVTQQVTEIIKNVTKQHISTNNICTSTLCYNTTSTKVQNITITQYDPEKECQEKVGKEYAEYFFVEYKNQKPNCITRCMPGFNNSMNCHFGKCQLERSGPRCYCLTTDTEWYSGETCEFSTKKSLVFGLVGAAFAVVLIAIAVLVLFMFRSKKEVNKQKAKVTQLYKWHEEDGGPEPGTFQNIGFDICEGTRNPQWTQNVSKCGHTHGKHKGGLKRAKGRVFPSLKHSVTHLYPYFHRLLLQGPE</sequence>
<evidence type="ECO:0000313" key="5">
    <source>
        <dbReference type="Ensembl" id="ENSSSUP00005031982.1"/>
    </source>
</evidence>
<dbReference type="InterPro" id="IPR053311">
    <property type="entry name" value="Mucosal_Integrity_Assoc"/>
</dbReference>
<evidence type="ECO:0000313" key="6">
    <source>
        <dbReference type="Proteomes" id="UP000472268"/>
    </source>
</evidence>
<dbReference type="Ensembl" id="ENSSSUT00005036486.1">
    <property type="protein sequence ID" value="ENSSSUP00005031982.1"/>
    <property type="gene ID" value="ENSSSUG00005020581.1"/>
</dbReference>
<feature type="domain" description="SEA" evidence="3">
    <location>
        <begin position="67"/>
        <end position="183"/>
    </location>
</feature>
<proteinExistence type="predicted"/>
<dbReference type="Proteomes" id="UP000472268">
    <property type="component" value="Chromosome 8"/>
</dbReference>
<dbReference type="OMA" id="QGETCEW"/>
<dbReference type="Gene3D" id="3.30.70.960">
    <property type="entry name" value="SEA domain"/>
    <property type="match status" value="1"/>
</dbReference>
<dbReference type="GO" id="GO:0071944">
    <property type="term" value="C:cell periphery"/>
    <property type="evidence" value="ECO:0007669"/>
    <property type="project" value="UniProtKB-ARBA"/>
</dbReference>
<reference evidence="5 6" key="1">
    <citation type="submission" date="2019-05" db="EMBL/GenBank/DDBJ databases">
        <title>A Chromosome-scale Meerkat (S. suricatta) Genome Assembly.</title>
        <authorList>
            <person name="Dudchenko O."/>
            <person name="Lieberman Aiden E."/>
            <person name="Tung J."/>
            <person name="Barreiro L.B."/>
            <person name="Clutton-Brock T.H."/>
        </authorList>
    </citation>
    <scope>NUCLEOTIDE SEQUENCE [LARGE SCALE GENOMIC DNA]</scope>
</reference>
<keyword evidence="2" id="KW-0472">Membrane</keyword>
<dbReference type="InterPro" id="IPR000742">
    <property type="entry name" value="EGF"/>
</dbReference>
<dbReference type="PANTHER" id="PTHR37999">
    <property type="entry name" value="MUCIN-17"/>
    <property type="match status" value="1"/>
</dbReference>
<dbReference type="PROSITE" id="PS50024">
    <property type="entry name" value="SEA"/>
    <property type="match status" value="1"/>
</dbReference>
<dbReference type="Gene3D" id="2.10.25.10">
    <property type="entry name" value="Laminin"/>
    <property type="match status" value="1"/>
</dbReference>
<dbReference type="PROSITE" id="PS00022">
    <property type="entry name" value="EGF_1"/>
    <property type="match status" value="1"/>
</dbReference>
<dbReference type="SUPFAM" id="SSF82671">
    <property type="entry name" value="SEA domain"/>
    <property type="match status" value="1"/>
</dbReference>
<feature type="transmembrane region" description="Helical" evidence="2">
    <location>
        <begin position="274"/>
        <end position="298"/>
    </location>
</feature>
<evidence type="ECO:0000259" key="4">
    <source>
        <dbReference type="PROSITE" id="PS50026"/>
    </source>
</evidence>
<keyword evidence="1" id="KW-1015">Disulfide bond</keyword>
<dbReference type="SMART" id="SM00200">
    <property type="entry name" value="SEA"/>
    <property type="match status" value="1"/>
</dbReference>
<protein>
    <recommendedName>
        <fullName evidence="7">SEA domain-containing protein</fullName>
    </recommendedName>
</protein>
<feature type="disulfide bond" evidence="1">
    <location>
        <begin position="42"/>
        <end position="51"/>
    </location>
</feature>
<dbReference type="InterPro" id="IPR036364">
    <property type="entry name" value="SEA_dom_sf"/>
</dbReference>
<dbReference type="PANTHER" id="PTHR37999:SF2">
    <property type="entry name" value="MUCIN-17"/>
    <property type="match status" value="1"/>
</dbReference>
<dbReference type="PROSITE" id="PS50026">
    <property type="entry name" value="EGF_3"/>
    <property type="match status" value="1"/>
</dbReference>
<name>A0A673VE34_SURSU</name>
<evidence type="ECO:0008006" key="7">
    <source>
        <dbReference type="Google" id="ProtNLM"/>
    </source>
</evidence>
<gene>
    <name evidence="5" type="primary">MUC17</name>
</gene>
<evidence type="ECO:0000256" key="2">
    <source>
        <dbReference type="SAM" id="Phobius"/>
    </source>
</evidence>
<keyword evidence="2" id="KW-0812">Transmembrane</keyword>
<reference evidence="5" key="2">
    <citation type="submission" date="2025-08" db="UniProtKB">
        <authorList>
            <consortium name="Ensembl"/>
        </authorList>
    </citation>
    <scope>IDENTIFICATION</scope>
</reference>
<dbReference type="AlphaFoldDB" id="A0A673VE34"/>
<keyword evidence="1" id="KW-0245">EGF-like domain</keyword>
<dbReference type="InterPro" id="IPR000082">
    <property type="entry name" value="SEA_dom"/>
</dbReference>
<keyword evidence="6" id="KW-1185">Reference proteome</keyword>
<feature type="domain" description="EGF-like" evidence="4">
    <location>
        <begin position="18"/>
        <end position="52"/>
    </location>
</feature>
<comment type="caution">
    <text evidence="1">Lacks conserved residue(s) required for the propagation of feature annotation.</text>
</comment>
<accession>A0A673VE34</accession>
<evidence type="ECO:0000259" key="3">
    <source>
        <dbReference type="PROSITE" id="PS50024"/>
    </source>
</evidence>
<organism evidence="5 6">
    <name type="scientific">Suricata suricatta</name>
    <name type="common">Meerkat</name>
    <dbReference type="NCBI Taxonomy" id="37032"/>
    <lineage>
        <taxon>Eukaryota</taxon>
        <taxon>Metazoa</taxon>
        <taxon>Chordata</taxon>
        <taxon>Craniata</taxon>
        <taxon>Vertebrata</taxon>
        <taxon>Euteleostomi</taxon>
        <taxon>Mammalia</taxon>
        <taxon>Eutheria</taxon>
        <taxon>Laurasiatheria</taxon>
        <taxon>Carnivora</taxon>
        <taxon>Feliformia</taxon>
        <taxon>Herpestidae</taxon>
        <taxon>Suricata</taxon>
    </lineage>
</organism>